<feature type="domain" description="TfuA-like core" evidence="1">
    <location>
        <begin position="73"/>
        <end position="189"/>
    </location>
</feature>
<evidence type="ECO:0000313" key="2">
    <source>
        <dbReference type="EMBL" id="MDI5970804.1"/>
    </source>
</evidence>
<reference evidence="2" key="1">
    <citation type="submission" date="2023-05" db="EMBL/GenBank/DDBJ databases">
        <title>Streptantibioticus silvisoli sp. nov., acidotolerant actinomycetes 1 from pine litter.</title>
        <authorList>
            <person name="Swiecimska M."/>
            <person name="Golinska P."/>
            <person name="Sangal V."/>
            <person name="Wachnowicz B."/>
            <person name="Goodfellow M."/>
        </authorList>
    </citation>
    <scope>NUCLEOTIDE SEQUENCE</scope>
    <source>
        <strain evidence="2">SL13</strain>
    </source>
</reference>
<evidence type="ECO:0000259" key="1">
    <source>
        <dbReference type="Pfam" id="PF07812"/>
    </source>
</evidence>
<comment type="caution">
    <text evidence="2">The sequence shown here is derived from an EMBL/GenBank/DDBJ whole genome shotgun (WGS) entry which is preliminary data.</text>
</comment>
<dbReference type="EMBL" id="JABXJJ020000018">
    <property type="protein sequence ID" value="MDI5970804.1"/>
    <property type="molecule type" value="Genomic_DNA"/>
</dbReference>
<dbReference type="Pfam" id="PF07812">
    <property type="entry name" value="TfuA"/>
    <property type="match status" value="1"/>
</dbReference>
<name>A0AA90H525_9ACTN</name>
<organism evidence="2">
    <name type="scientific">Streptantibioticus silvisoli</name>
    <dbReference type="NCBI Taxonomy" id="2705255"/>
    <lineage>
        <taxon>Bacteria</taxon>
        <taxon>Bacillati</taxon>
        <taxon>Actinomycetota</taxon>
        <taxon>Actinomycetes</taxon>
        <taxon>Kitasatosporales</taxon>
        <taxon>Streptomycetaceae</taxon>
        <taxon>Streptantibioticus</taxon>
    </lineage>
</organism>
<dbReference type="RefSeq" id="WP_271314349.1">
    <property type="nucleotide sequence ID" value="NZ_JABXJJ020000018.1"/>
</dbReference>
<gene>
    <name evidence="2" type="ORF">POF50_015885</name>
</gene>
<dbReference type="InterPro" id="IPR012924">
    <property type="entry name" value="TfuA_core"/>
</dbReference>
<proteinExistence type="predicted"/>
<dbReference type="AlphaFoldDB" id="A0AA90H525"/>
<sequence length="241" mass="26106">MTDSSTPAGTADEAATTGIVLFTGPSLRPEDLTALSALAATAGRELRLEAPVRRHDLLDLVESAPHHHIVMLDGEFGQRLSVSITEVRAVLAAGQSLAGASSMGALRAVECRTLGMTGSGWVFEQYLSGAIESDGDVALLYDPQDYLPVTVPLVNVRWLLAEKQRQGLLTADVGATALRTAHAVHFRDRRPSLLLRQWRRELPTAAVEVLEPELAPERRDSWDRKRLDGIEAVRSALGLDT</sequence>
<accession>A0AA90H525</accession>
<protein>
    <submittedName>
        <fullName evidence="2">TfuA-like protein</fullName>
    </submittedName>
</protein>